<keyword evidence="2" id="KW-1185">Reference proteome</keyword>
<organism evidence="1 2">
    <name type="scientific">Aeromonas caviae</name>
    <name type="common">Aeromonas punctata</name>
    <dbReference type="NCBI Taxonomy" id="648"/>
    <lineage>
        <taxon>Bacteria</taxon>
        <taxon>Pseudomonadati</taxon>
        <taxon>Pseudomonadota</taxon>
        <taxon>Gammaproteobacteria</taxon>
        <taxon>Aeromonadales</taxon>
        <taxon>Aeromonadaceae</taxon>
        <taxon>Aeromonas</taxon>
    </lineage>
</organism>
<sequence>MKFKLKVRKPKFEDVHRSYPYLTDEEEYNTYLNALHEHLTRIEHIDSLKKEGDTFSFNSDKSIQDIKVLIMPSFSELFDHLRCDGLTEEP</sequence>
<dbReference type="EMBL" id="JAYGOJ010000245">
    <property type="protein sequence ID" value="MEA9438653.1"/>
    <property type="molecule type" value="Genomic_DNA"/>
</dbReference>
<dbReference type="RefSeq" id="WP_323581104.1">
    <property type="nucleotide sequence ID" value="NZ_JAYGOJ010000245.1"/>
</dbReference>
<dbReference type="Proteomes" id="UP001304847">
    <property type="component" value="Unassembled WGS sequence"/>
</dbReference>
<proteinExistence type="predicted"/>
<evidence type="ECO:0000313" key="1">
    <source>
        <dbReference type="EMBL" id="MEA9438653.1"/>
    </source>
</evidence>
<protein>
    <submittedName>
        <fullName evidence="1">Uncharacterized protein</fullName>
    </submittedName>
</protein>
<name>A0ABU5WFN9_AERCA</name>
<reference evidence="1 2" key="1">
    <citation type="submission" date="2023-12" db="EMBL/GenBank/DDBJ databases">
        <title>Characterization of antibiotic resistance in Aeromonas spp. in hospital effluent.</title>
        <authorList>
            <person name="Negoseki B.R.S."/>
            <person name="Krul D."/>
            <person name="Siqueira A.C."/>
            <person name="Almeida M."/>
            <person name="Mesa D."/>
            <person name="Conte D."/>
            <person name="Dalla-Costa L.M."/>
        </authorList>
    </citation>
    <scope>NUCLEOTIDE SEQUENCE [LARGE SCALE GENOMIC DNA]</scope>
    <source>
        <strain evidence="1 2">36v</strain>
    </source>
</reference>
<comment type="caution">
    <text evidence="1">The sequence shown here is derived from an EMBL/GenBank/DDBJ whole genome shotgun (WGS) entry which is preliminary data.</text>
</comment>
<accession>A0ABU5WFN9</accession>
<evidence type="ECO:0000313" key="2">
    <source>
        <dbReference type="Proteomes" id="UP001304847"/>
    </source>
</evidence>
<gene>
    <name evidence="1" type="ORF">VCX44_23375</name>
</gene>